<organism evidence="8 9">
    <name type="scientific">Cuscuta campestris</name>
    <dbReference type="NCBI Taxonomy" id="132261"/>
    <lineage>
        <taxon>Eukaryota</taxon>
        <taxon>Viridiplantae</taxon>
        <taxon>Streptophyta</taxon>
        <taxon>Embryophyta</taxon>
        <taxon>Tracheophyta</taxon>
        <taxon>Spermatophyta</taxon>
        <taxon>Magnoliopsida</taxon>
        <taxon>eudicotyledons</taxon>
        <taxon>Gunneridae</taxon>
        <taxon>Pentapetalae</taxon>
        <taxon>asterids</taxon>
        <taxon>lamiids</taxon>
        <taxon>Solanales</taxon>
        <taxon>Convolvulaceae</taxon>
        <taxon>Cuscuteae</taxon>
        <taxon>Cuscuta</taxon>
        <taxon>Cuscuta subgen. Grammica</taxon>
        <taxon>Cuscuta sect. Cleistogrammica</taxon>
    </lineage>
</organism>
<feature type="compositionally biased region" description="Pro residues" evidence="6">
    <location>
        <begin position="91"/>
        <end position="102"/>
    </location>
</feature>
<dbReference type="OrthoDB" id="1305340at2759"/>
<keyword evidence="4" id="KW-0805">Transcription regulation</keyword>
<name>A0A484LEY2_9ASTE</name>
<evidence type="ECO:0000256" key="3">
    <source>
        <dbReference type="ARBA" id="ARBA00022833"/>
    </source>
</evidence>
<gene>
    <name evidence="8" type="ORF">CCAM_LOCUS16749</name>
</gene>
<dbReference type="PANTHER" id="PTHR33304:SF36">
    <property type="entry name" value="GB|AAF26970.1-RELATED"/>
    <property type="match status" value="1"/>
</dbReference>
<dbReference type="Pfam" id="PF23121">
    <property type="entry name" value="SPOC_AIPP2"/>
    <property type="match status" value="1"/>
</dbReference>
<evidence type="ECO:0000256" key="2">
    <source>
        <dbReference type="ARBA" id="ARBA00022771"/>
    </source>
</evidence>
<evidence type="ECO:0000256" key="1">
    <source>
        <dbReference type="ARBA" id="ARBA00022723"/>
    </source>
</evidence>
<accession>A0A484LEY2</accession>
<keyword evidence="5" id="KW-0804">Transcription</keyword>
<feature type="region of interest" description="Disordered" evidence="6">
    <location>
        <begin position="62"/>
        <end position="132"/>
    </location>
</feature>
<sequence>MLLFRKTLSSSEAPKLITKNSRSKKLQQGRVNWEKKVLKGRTKYLSVEEVLKLPEQQTVVSSVKESLHLTPLSHRKRKPTPLSPKKQKPTPMSPKKPIPTPLPRKAVNPRDTLAPNCQPPKKIHKVPKGPDVKKCSNDPLIHPSWKGSFSICDNLNFHGFQAHHSSKACQKVVEFTKLLPDILDFKVVPRGSVWAKLFHDHCPTKDDVGLYVFPTDMERSKEYMTLLELIRGKDVVMIKQIGNVEMLVFASTVLQLDCQKVRGRHFLWALFHPVGKMGKPNYLKYADKEAGNICIHETDKSDSQLEMTEREGAIVEVYDNVEAVDMEIDMMGGQNLGNADVVVPHSHSRDNHHSLLALPNIERKVFPEVLPGSKPKCGGPPTSKTALLPVKVEPCEDVPPGFKPRRVPLPTGVHFVSERE</sequence>
<keyword evidence="9" id="KW-1185">Reference proteome</keyword>
<dbReference type="InterPro" id="IPR056280">
    <property type="entry name" value="AIPP2-like_SPOC"/>
</dbReference>
<dbReference type="EMBL" id="OOIL02001413">
    <property type="protein sequence ID" value="VFQ74973.1"/>
    <property type="molecule type" value="Genomic_DNA"/>
</dbReference>
<evidence type="ECO:0000256" key="6">
    <source>
        <dbReference type="SAM" id="MobiDB-lite"/>
    </source>
</evidence>
<keyword evidence="1" id="KW-0479">Metal-binding</keyword>
<evidence type="ECO:0000256" key="4">
    <source>
        <dbReference type="ARBA" id="ARBA00023015"/>
    </source>
</evidence>
<dbReference type="AlphaFoldDB" id="A0A484LEY2"/>
<dbReference type="InterPro" id="IPR049914">
    <property type="entry name" value="PHD1-3/5-6"/>
</dbReference>
<keyword evidence="3" id="KW-0862">Zinc</keyword>
<reference evidence="8 9" key="1">
    <citation type="submission" date="2018-04" db="EMBL/GenBank/DDBJ databases">
        <authorList>
            <person name="Vogel A."/>
        </authorList>
    </citation>
    <scope>NUCLEOTIDE SEQUENCE [LARGE SCALE GENOMIC DNA]</scope>
</reference>
<protein>
    <recommendedName>
        <fullName evidence="7">AIPP2-like SPOC-like domain-containing protein</fullName>
    </recommendedName>
</protein>
<dbReference type="Proteomes" id="UP000595140">
    <property type="component" value="Unassembled WGS sequence"/>
</dbReference>
<keyword evidence="2" id="KW-0863">Zinc-finger</keyword>
<evidence type="ECO:0000259" key="7">
    <source>
        <dbReference type="Pfam" id="PF23121"/>
    </source>
</evidence>
<feature type="domain" description="AIPP2-like SPOC-like" evidence="7">
    <location>
        <begin position="145"/>
        <end position="271"/>
    </location>
</feature>
<dbReference type="GO" id="GO:0008270">
    <property type="term" value="F:zinc ion binding"/>
    <property type="evidence" value="ECO:0007669"/>
    <property type="project" value="UniProtKB-KW"/>
</dbReference>
<dbReference type="GO" id="GO:0034244">
    <property type="term" value="P:negative regulation of transcription elongation by RNA polymerase II"/>
    <property type="evidence" value="ECO:0007669"/>
    <property type="project" value="InterPro"/>
</dbReference>
<dbReference type="GO" id="GO:0140566">
    <property type="term" value="F:histone reader activity"/>
    <property type="evidence" value="ECO:0007669"/>
    <property type="project" value="InterPro"/>
</dbReference>
<dbReference type="PANTHER" id="PTHR33304">
    <property type="match status" value="1"/>
</dbReference>
<evidence type="ECO:0000256" key="5">
    <source>
        <dbReference type="ARBA" id="ARBA00023163"/>
    </source>
</evidence>
<evidence type="ECO:0000313" key="9">
    <source>
        <dbReference type="Proteomes" id="UP000595140"/>
    </source>
</evidence>
<evidence type="ECO:0000313" key="8">
    <source>
        <dbReference type="EMBL" id="VFQ74973.1"/>
    </source>
</evidence>
<proteinExistence type="predicted"/>